<keyword evidence="1" id="KW-0433">Leucine-rich repeat</keyword>
<feature type="domain" description="Dermonecrotic toxin N-terminal" evidence="4">
    <location>
        <begin position="82"/>
        <end position="355"/>
    </location>
</feature>
<feature type="compositionally biased region" description="Low complexity" evidence="3">
    <location>
        <begin position="2583"/>
        <end position="2598"/>
    </location>
</feature>
<gene>
    <name evidence="5" type="ORF">NQF78_14240</name>
</gene>
<evidence type="ECO:0000256" key="3">
    <source>
        <dbReference type="SAM" id="MobiDB-lite"/>
    </source>
</evidence>
<dbReference type="InterPro" id="IPR003591">
    <property type="entry name" value="Leu-rich_rpt_typical-subtyp"/>
</dbReference>
<evidence type="ECO:0000313" key="5">
    <source>
        <dbReference type="EMBL" id="MCY0109482.1"/>
    </source>
</evidence>
<dbReference type="Gene3D" id="3.80.10.10">
    <property type="entry name" value="Ribonuclease Inhibitor"/>
    <property type="match status" value="5"/>
</dbReference>
<dbReference type="InterPro" id="IPR046673">
    <property type="entry name" value="ToxA_N"/>
</dbReference>
<name>A0ABT3YVP9_9PSED</name>
<keyword evidence="2" id="KW-0677">Repeat</keyword>
<dbReference type="EMBL" id="JANIGP010000009">
    <property type="protein sequence ID" value="MCY0109482.1"/>
    <property type="molecule type" value="Genomic_DNA"/>
</dbReference>
<dbReference type="InterPro" id="IPR032675">
    <property type="entry name" value="LRR_dom_sf"/>
</dbReference>
<dbReference type="Pfam" id="PF20178">
    <property type="entry name" value="ToxA_N"/>
    <property type="match status" value="1"/>
</dbReference>
<sequence>MQTTEHPNDTPFGAQPDTHYLHLQASLPTWLGNASASRREALKNTLPAMPLQLLARSATEHQALKALNSAHWSAQNDVDRQLEQFRDINAFAEPLLKAAIKAHFDLELDVSNIQLRLYIPATTPLFGIKTGARTWTVSLLAAALHNFEEKETQDDAYDAASTYIMQSLPSAQSDTPLSATAQFDTLPWLKEKMSIPAFTKMCRELDIGAQYKTYLEDHLGMTDAKKGATLRKHVDKSEKAALKAALQFARLTGDISDRYCRTIVALIDGVRHLRIDGQHLQAQALTMMGAPLTGILVFAPQADEVHTISRVVAYVPDDPEHPVKEYASSAELEKELTRQLRAQDYQKFFSRFVNHEQRGVFFSSLNTRLSQVKWHEAVHGSQDPIWRSEPLEKPDLQLAATVILGDLWQHQYQEKLNKILNDGQVIAVATATVDSNARWALWDSFVGIASAILQTAVFIIAPFVPGLGELMMAYMAYQFLDEVFEGIVEWAQGQITEAFQHLVGMVDAAIQLGLFAVGGSIAVGEFRKVLPKEVIAFIERFKPVKLANGNTRYWDQDLTRYQQTSLPAADSKPSPLGLHEHQGKQILPLEDAHFAVSESAIPGQYRIEHPTRPDAYQPVVRHNGDGAWHTELEQPLEWDKATALRRIGHEMQGFTPERRERILQVSGYDEDALRNMHAEQASVPPLLADSISRFRIDQDLQVFIDQLASDLPEQYRRADPQTQLQLLTEHGRWPAGKRLRLLNGQGEVIWQSSSDETLPLTDLRQTSLIDNDVLTSLLQDLSEQEAKALLDEPFGGPDLPLDIRARELRKQLLQLAKAQRSSLFESRYRALENVDDPLHTTLAQFEPPLPPRVTRELLNTTRSDELLQISEGQLPQRQQELMQVASEEVRVTRAFEGLELDSVTNPDTDTLVLHSLRYVPGWSGEVRLEIRDGTYAGPMLDSTGRADAPEQKVLVRKPDGTYQPFDDRGHELHGATDVYSSILYALPDAERQAMDIHIGQAEKLKTAIRARPLDRSDFRVAVSLAPVRHPEVDPLRLVGFRSRERLSPVSELLATRRQEVNQAPLDRIRVIYRGYNARDARAFAARFANNPRRIANELARLSDELTLLRDNLRVWETRVPTRDPRSAIALTDTQRRAAQQSRRAFSNAIERCWRRETQESAGYLLQITDPIMGDLPTLSGDFSHVRSLILNGNASTRGLEPFLRQFPGLHSLDVQNLDLPTLPQALTSMPGLQRLTMRNCGITMTQANRATLTSLPQVSVLDLSNNPLGEPVDVRTMPALSYLNLDNTGISTVPGGMLVHPRLVSGRFAGNQIAEIPDEFFNLASALSDGFLFGANPRLSAASRERVKLYYQQTRKHFGVVPDLADIELATRLFPAVTADRAVDLIYQLPGTLVDGHARLTAWEAEFGRLQVELARWSNDTPRRSPATQEPLTLSERTRDRLARLDFSQRLENFWRNRSPFVPEHHGSQLELTLGFLGDMPVIDSDFNHVAHLTLNGNKGVTGVEPFLRRFQKLTSLELSVFDFDPNSLAAVDLPDLQTLQLQDCGVVMTPENQAKLVSMPQLQMLDLSDNPLGTFPDLTFLPELNRLDLANTHLSQVPPGLADHANLVNAIFSGNRIRELPVELLDLPAIRTDGMIFADNPLSPVTRERIKTYYRKTGQDFNVLAAPEDIALIQSLFPSLDQEDASGIIYDLPGTLADSRTRLNIWQAELTTLLADLTAWATQVPKQDPVTGEAISAAEQFINTTSRREFADQFEQLWRTRSETSGIRMDAFTANPTFQGDMPVLTADFSHVLKLNLRGNPAISGTGPFIEQFGNLQILELHDFSLGEIPASLTRTTELIDVTLANCNLTLTDNGQTVLESLPDLESLDLRHNPLTRAPDITNMPALSDLRLSNTEITAVPDGIGTHPNLREAHLDNNAITDLPEAFFELDIKLARATKLSANPLSRAARERIKVYYTQHGANFGVLPDQADISRTRNLFPTLNIKEAADVVYRLPGTLADGTAQLANWETEIGKMLSDLEAWSNRVPAQVMGAADRATQRLNRRAFGEKVEQFWRNRHVSRSKPGSNGFIANLTFFGDLPALTADFSHIVQLSLLGNKDLTSAEGFLRCFTGLKTLAMRDFTLGKFPEAVATMSDLETLVLSRCDIVFDEPAQTLLSSLSKLQSLDLYDNPLGRTPVLSALPELNVIDLASTGIDQIPIGLLERSRLTYAILSENRISELPEALFRVPANVSDGFDLSNNPLSLTTRERIKIYHQRTGSDFNVLVEPEDIELGRTLYPYVTGERLSKIVYSLPGTLAEGRLELVRRQTEIATLSSDLQSWANTVPLDPVTRVPLTDDALLQERTNRMKFKEQLEHCWRRITPDDTSEFEFSSSVPLTGELPTLSADFGHIRTLKLTRTGGAAPQLGQFLNGFPKVRSLTIQGYQLGNIPDAVLTMEDLAELNLPECNVTLTPANVDALSVMNNLSRLELRNNSLGLTPDLSQMTALVWLDLGNTGLSRIPSGLFNRPHLVYADLSGNAFTDLPAELASINSADFIFSDNPLSGESLHHVEIQRLARANALAEQKRLQQQLHNVTNPNLPYGSGQSSTSSGLSGSSR</sequence>
<evidence type="ECO:0000313" key="6">
    <source>
        <dbReference type="Proteomes" id="UP001207830"/>
    </source>
</evidence>
<dbReference type="SMART" id="SM00364">
    <property type="entry name" value="LRR_BAC"/>
    <property type="match status" value="6"/>
</dbReference>
<reference evidence="5 6" key="1">
    <citation type="submission" date="2022-07" db="EMBL/GenBank/DDBJ databases">
        <title>Characterization of plant growth promoting rhizobacteria (PGPR) for use as bioinoculants in agriculture.</title>
        <authorList>
            <person name="Hassen A.I."/>
            <person name="Pierneef R."/>
        </authorList>
    </citation>
    <scope>NUCLEOTIDE SEQUENCE [LARGE SCALE GENOMIC DNA]</scope>
    <source>
        <strain evidence="5 6">SARCC-3054</strain>
    </source>
</reference>
<dbReference type="InterPro" id="IPR001611">
    <property type="entry name" value="Leu-rich_rpt"/>
</dbReference>
<dbReference type="InterPro" id="IPR050216">
    <property type="entry name" value="LRR_domain-containing"/>
</dbReference>
<evidence type="ECO:0000256" key="2">
    <source>
        <dbReference type="ARBA" id="ARBA00022737"/>
    </source>
</evidence>
<evidence type="ECO:0000259" key="4">
    <source>
        <dbReference type="Pfam" id="PF20178"/>
    </source>
</evidence>
<dbReference type="SUPFAM" id="SSF52058">
    <property type="entry name" value="L domain-like"/>
    <property type="match status" value="4"/>
</dbReference>
<evidence type="ECO:0000256" key="1">
    <source>
        <dbReference type="ARBA" id="ARBA00022614"/>
    </source>
</evidence>
<feature type="region of interest" description="Disordered" evidence="3">
    <location>
        <begin position="2575"/>
        <end position="2598"/>
    </location>
</feature>
<dbReference type="PANTHER" id="PTHR48051">
    <property type="match status" value="1"/>
</dbReference>
<dbReference type="PANTHER" id="PTHR48051:SF1">
    <property type="entry name" value="RAS SUPPRESSOR PROTEIN 1"/>
    <property type="match status" value="1"/>
</dbReference>
<keyword evidence="6" id="KW-1185">Reference proteome</keyword>
<accession>A0ABT3YVP9</accession>
<proteinExistence type="predicted"/>
<organism evidence="5 6">
    <name type="scientific">Pseudomonas monsensis</name>
    <dbReference type="NCBI Taxonomy" id="2745509"/>
    <lineage>
        <taxon>Bacteria</taxon>
        <taxon>Pseudomonadati</taxon>
        <taxon>Pseudomonadota</taxon>
        <taxon>Gammaproteobacteria</taxon>
        <taxon>Pseudomonadales</taxon>
        <taxon>Pseudomonadaceae</taxon>
        <taxon>Pseudomonas</taxon>
    </lineage>
</organism>
<dbReference type="PROSITE" id="PS51450">
    <property type="entry name" value="LRR"/>
    <property type="match status" value="3"/>
</dbReference>
<comment type="caution">
    <text evidence="5">The sequence shown here is derived from an EMBL/GenBank/DDBJ whole genome shotgun (WGS) entry which is preliminary data.</text>
</comment>
<dbReference type="SMART" id="SM00369">
    <property type="entry name" value="LRR_TYP"/>
    <property type="match status" value="11"/>
</dbReference>
<dbReference type="RefSeq" id="WP_267802007.1">
    <property type="nucleotide sequence ID" value="NZ_JANIGP010000009.1"/>
</dbReference>
<dbReference type="Proteomes" id="UP001207830">
    <property type="component" value="Unassembled WGS sequence"/>
</dbReference>
<protein>
    <recommendedName>
        <fullName evidence="4">Dermonecrotic toxin N-terminal domain-containing protein</fullName>
    </recommendedName>
</protein>